<evidence type="ECO:0000313" key="2">
    <source>
        <dbReference type="EMBL" id="GAO29777.1"/>
    </source>
</evidence>
<dbReference type="Gene3D" id="1.10.10.10">
    <property type="entry name" value="Winged helix-like DNA-binding domain superfamily/Winged helix DNA-binding domain"/>
    <property type="match status" value="1"/>
</dbReference>
<name>A0A0E9LW08_9BACT</name>
<accession>A0A0E9LW08</accession>
<dbReference type="InterPro" id="IPR054105">
    <property type="entry name" value="WHD_NrtR"/>
</dbReference>
<dbReference type="Proteomes" id="UP000032900">
    <property type="component" value="Unassembled WGS sequence"/>
</dbReference>
<dbReference type="SUPFAM" id="SSF55811">
    <property type="entry name" value="Nudix"/>
    <property type="match status" value="1"/>
</dbReference>
<dbReference type="STRING" id="1236989.JCM15548_12003"/>
<evidence type="ECO:0000313" key="3">
    <source>
        <dbReference type="Proteomes" id="UP000032900"/>
    </source>
</evidence>
<protein>
    <submittedName>
        <fullName evidence="2">Nudix-like regulator</fullName>
    </submittedName>
</protein>
<dbReference type="SUPFAM" id="SSF46785">
    <property type="entry name" value="Winged helix' DNA-binding domain"/>
    <property type="match status" value="1"/>
</dbReference>
<dbReference type="Pfam" id="PF21906">
    <property type="entry name" value="WHD_NrtR"/>
    <property type="match status" value="1"/>
</dbReference>
<organism evidence="2 3">
    <name type="scientific">Geofilum rubicundum JCM 15548</name>
    <dbReference type="NCBI Taxonomy" id="1236989"/>
    <lineage>
        <taxon>Bacteria</taxon>
        <taxon>Pseudomonadati</taxon>
        <taxon>Bacteroidota</taxon>
        <taxon>Bacteroidia</taxon>
        <taxon>Marinilabiliales</taxon>
        <taxon>Marinilabiliaceae</taxon>
        <taxon>Geofilum</taxon>
    </lineage>
</organism>
<dbReference type="EMBL" id="BAZW01000013">
    <property type="protein sequence ID" value="GAO29777.1"/>
    <property type="molecule type" value="Genomic_DNA"/>
</dbReference>
<reference evidence="2 3" key="1">
    <citation type="journal article" date="2015" name="Microbes Environ.">
        <title>Distribution and evolution of nitrogen fixation genes in the phylum bacteroidetes.</title>
        <authorList>
            <person name="Inoue J."/>
            <person name="Oshima K."/>
            <person name="Suda W."/>
            <person name="Sakamoto M."/>
            <person name="Iino T."/>
            <person name="Noda S."/>
            <person name="Hongoh Y."/>
            <person name="Hattori M."/>
            <person name="Ohkuma M."/>
        </authorList>
    </citation>
    <scope>NUCLEOTIDE SEQUENCE [LARGE SCALE GENOMIC DNA]</scope>
    <source>
        <strain evidence="2">JCM 15548</strain>
    </source>
</reference>
<dbReference type="RefSeq" id="WP_062124343.1">
    <property type="nucleotide sequence ID" value="NZ_BAZW01000013.1"/>
</dbReference>
<dbReference type="CDD" id="cd18873">
    <property type="entry name" value="NUDIX_NadM_like"/>
    <property type="match status" value="1"/>
</dbReference>
<gene>
    <name evidence="2" type="ORF">JCM15548_12003</name>
</gene>
<dbReference type="InterPro" id="IPR015797">
    <property type="entry name" value="NUDIX_hydrolase-like_dom_sf"/>
</dbReference>
<comment type="caution">
    <text evidence="2">The sequence shown here is derived from an EMBL/GenBank/DDBJ whole genome shotgun (WGS) entry which is preliminary data.</text>
</comment>
<evidence type="ECO:0000259" key="1">
    <source>
        <dbReference type="Pfam" id="PF21906"/>
    </source>
</evidence>
<dbReference type="OrthoDB" id="9786141at2"/>
<keyword evidence="3" id="KW-1185">Reference proteome</keyword>
<dbReference type="Gene3D" id="3.90.79.10">
    <property type="entry name" value="Nucleoside Triphosphate Pyrophosphohydrolase"/>
    <property type="match status" value="1"/>
</dbReference>
<sequence length="254" mass="29563">MNSSIEQKTRVGVLNDYLSVDCVIFGFDFNQLNVLLVDRVMVDELTGKELFNDLTLTGNHIYEDEDLDEAAARVLFDLTGLQDIYLEQFKTFGAPDRIKRENDRAWLAANGRDPDKRIVTVGYYSLLATDKVTLEWKGRNVRWTPVAGVRDLAFDHMDIFQEALVALRKKLLREPIGFELLPEKFTLSQLQRLYEVILGVELDKRNFRKKVARMKYLVPLDEKQKGVAHKPARLYNFDRDLYELNRKELLDFAI</sequence>
<proteinExistence type="predicted"/>
<dbReference type="AlphaFoldDB" id="A0A0E9LW08"/>
<dbReference type="InterPro" id="IPR036390">
    <property type="entry name" value="WH_DNA-bd_sf"/>
</dbReference>
<feature type="domain" description="NrtR DNA-binding winged helix" evidence="1">
    <location>
        <begin position="177"/>
        <end position="237"/>
    </location>
</feature>
<dbReference type="InterPro" id="IPR036388">
    <property type="entry name" value="WH-like_DNA-bd_sf"/>
</dbReference>